<dbReference type="Gene3D" id="3.30.950.30">
    <property type="entry name" value="Schlafen, AAA domain"/>
    <property type="match status" value="1"/>
</dbReference>
<dbReference type="GO" id="GO:0005524">
    <property type="term" value="F:ATP binding"/>
    <property type="evidence" value="ECO:0007669"/>
    <property type="project" value="UniProtKB-KW"/>
</dbReference>
<dbReference type="Proteomes" id="UP001139369">
    <property type="component" value="Unassembled WGS sequence"/>
</dbReference>
<dbReference type="EMBL" id="JAKQYM010000033">
    <property type="protein sequence ID" value="MCI2230497.1"/>
    <property type="molecule type" value="Genomic_DNA"/>
</dbReference>
<gene>
    <name evidence="2" type="ORF">MC378_15080</name>
</gene>
<evidence type="ECO:0000259" key="1">
    <source>
        <dbReference type="Pfam" id="PF04326"/>
    </source>
</evidence>
<dbReference type="AlphaFoldDB" id="A0A9X1VT07"/>
<feature type="domain" description="Schlafen AlbA-2" evidence="1">
    <location>
        <begin position="14"/>
        <end position="142"/>
    </location>
</feature>
<organism evidence="2 3">
    <name type="scientific">Polaribacter marinus</name>
    <dbReference type="NCBI Taxonomy" id="2916838"/>
    <lineage>
        <taxon>Bacteria</taxon>
        <taxon>Pseudomonadati</taxon>
        <taxon>Bacteroidota</taxon>
        <taxon>Flavobacteriia</taxon>
        <taxon>Flavobacteriales</taxon>
        <taxon>Flavobacteriaceae</taxon>
    </lineage>
</organism>
<comment type="caution">
    <text evidence="2">The sequence shown here is derived from an EMBL/GenBank/DDBJ whole genome shotgun (WGS) entry which is preliminary data.</text>
</comment>
<name>A0A9X1VT07_9FLAO</name>
<dbReference type="Pfam" id="PF04326">
    <property type="entry name" value="SLFN_AlbA_2"/>
    <property type="match status" value="1"/>
</dbReference>
<dbReference type="InterPro" id="IPR038461">
    <property type="entry name" value="Schlafen_AlbA_2_dom_sf"/>
</dbReference>
<keyword evidence="3" id="KW-1185">Reference proteome</keyword>
<accession>A0A9X1VT07</accession>
<protein>
    <submittedName>
        <fullName evidence="2">ATP-binding protein</fullName>
    </submittedName>
</protein>
<sequence length="393" mass="45805">MTENLDDIIEFENENTELDFKAIQYQKVKFQDLLKDLMSMANAKTDADKYIIVGVKLLGNGNRDILGITEDFIDEATYQQLVHNNIEPELNFSYVSYQFQNKTLGVFKIFDSIDRPYMMKKDFGKLRIGEAFIRKGSHQTRLTRKDFDFYTEKKITEKRFKGKIHTYFDEINQKSIALKTLSNGDYPSDKAAEKINKILLEKKEKLKKTEGMFVSFFDQDIPMLGGTPYENRSIKTLEGNLENVAETYREDDLHYLFEVKAHKFNFRILNDDTEYLEDASIELKIEKEGLYIADKIYSKPDNSNSIISLKYELNPPSWESMNYPEVIETETEYLILENLGDLKHQISENGLKVDLRIAINPKLNKAEKIVKIKIFGKNLSKPIEDQLIIKVIE</sequence>
<evidence type="ECO:0000313" key="2">
    <source>
        <dbReference type="EMBL" id="MCI2230497.1"/>
    </source>
</evidence>
<dbReference type="RefSeq" id="WP_242179637.1">
    <property type="nucleotide sequence ID" value="NZ_JAKQYM010000033.1"/>
</dbReference>
<keyword evidence="2" id="KW-0547">Nucleotide-binding</keyword>
<keyword evidence="2" id="KW-0067">ATP-binding</keyword>
<reference evidence="2" key="1">
    <citation type="submission" date="2022-02" db="EMBL/GenBank/DDBJ databases">
        <title>Polaribacter sp. MSW13, isolated from seawater.</title>
        <authorList>
            <person name="Kristyanto S."/>
            <person name="Jung J."/>
            <person name="Jeon C.O."/>
        </authorList>
    </citation>
    <scope>NUCLEOTIDE SEQUENCE</scope>
    <source>
        <strain evidence="2">MSW13</strain>
    </source>
</reference>
<dbReference type="InterPro" id="IPR007421">
    <property type="entry name" value="Schlafen_AlbA_2_dom"/>
</dbReference>
<evidence type="ECO:0000313" key="3">
    <source>
        <dbReference type="Proteomes" id="UP001139369"/>
    </source>
</evidence>
<proteinExistence type="predicted"/>